<evidence type="ECO:0000256" key="1">
    <source>
        <dbReference type="ARBA" id="ARBA00004651"/>
    </source>
</evidence>
<comment type="subcellular location">
    <subcellularLocation>
        <location evidence="1 7">Cell membrane</location>
        <topology evidence="1 7">Multi-pass membrane protein</topology>
    </subcellularLocation>
</comment>
<protein>
    <submittedName>
        <fullName evidence="9">Multidrug SMR transporter</fullName>
    </submittedName>
</protein>
<feature type="transmembrane region" description="Helical" evidence="8">
    <location>
        <begin position="84"/>
        <end position="103"/>
    </location>
</feature>
<evidence type="ECO:0000256" key="8">
    <source>
        <dbReference type="SAM" id="Phobius"/>
    </source>
</evidence>
<dbReference type="RefSeq" id="WP_036707170.1">
    <property type="nucleotide sequence ID" value="NZ_BORW01000044.1"/>
</dbReference>
<dbReference type="SUPFAM" id="SSF103481">
    <property type="entry name" value="Multidrug resistance efflux transporter EmrE"/>
    <property type="match status" value="1"/>
</dbReference>
<evidence type="ECO:0000256" key="2">
    <source>
        <dbReference type="ARBA" id="ARBA00022448"/>
    </source>
</evidence>
<gene>
    <name evidence="9" type="ORF">J21TS3_48540</name>
</gene>
<dbReference type="Pfam" id="PF00893">
    <property type="entry name" value="Multi_Drug_Res"/>
    <property type="match status" value="1"/>
</dbReference>
<accession>A0ABQ4M3P4</accession>
<proteinExistence type="inferred from homology"/>
<dbReference type="InterPro" id="IPR037185">
    <property type="entry name" value="EmrE-like"/>
</dbReference>
<evidence type="ECO:0000256" key="3">
    <source>
        <dbReference type="ARBA" id="ARBA00022475"/>
    </source>
</evidence>
<keyword evidence="10" id="KW-1185">Reference proteome</keyword>
<evidence type="ECO:0000256" key="6">
    <source>
        <dbReference type="ARBA" id="ARBA00023136"/>
    </source>
</evidence>
<dbReference type="PANTHER" id="PTHR30561">
    <property type="entry name" value="SMR FAMILY PROTON-DEPENDENT DRUG EFFLUX TRANSPORTER SUGE"/>
    <property type="match status" value="1"/>
</dbReference>
<keyword evidence="6 8" id="KW-0472">Membrane</keyword>
<keyword evidence="3" id="KW-1003">Cell membrane</keyword>
<keyword evidence="5 8" id="KW-1133">Transmembrane helix</keyword>
<keyword evidence="4 7" id="KW-0812">Transmembrane</keyword>
<reference evidence="9 10" key="1">
    <citation type="submission" date="2021-03" db="EMBL/GenBank/DDBJ databases">
        <title>Antimicrobial resistance genes in bacteria isolated from Japanese honey, and their potential for conferring macrolide and lincosamide resistance in the American foulbrood pathogen Paenibacillus larvae.</title>
        <authorList>
            <person name="Okamoto M."/>
            <person name="Kumagai M."/>
            <person name="Kanamori H."/>
            <person name="Takamatsu D."/>
        </authorList>
    </citation>
    <scope>NUCLEOTIDE SEQUENCE [LARGE SCALE GENOMIC DNA]</scope>
    <source>
        <strain evidence="9 10">J21TS3</strain>
    </source>
</reference>
<feature type="transmembrane region" description="Helical" evidence="8">
    <location>
        <begin position="57"/>
        <end position="78"/>
    </location>
</feature>
<evidence type="ECO:0000256" key="7">
    <source>
        <dbReference type="RuleBase" id="RU003942"/>
    </source>
</evidence>
<comment type="similarity">
    <text evidence="7">Belongs to the drug/metabolite transporter (DMT) superfamily. Small multidrug resistance (SMR) (TC 2.A.7.1) family.</text>
</comment>
<dbReference type="Proteomes" id="UP000680638">
    <property type="component" value="Unassembled WGS sequence"/>
</dbReference>
<sequence>MVWLALFAAGCLDVIGFIMLKRTSVRDTWMNNLLMLGAFGASLGLLSFALQSVPLGVAYSVWTGIGTFGTAIVGILFFKERASILRLVAIAGIVGTIIGLRLTV</sequence>
<name>A0ABQ4M3P4_9BACL</name>
<organism evidence="9 10">
    <name type="scientific">Paenibacillus cookii</name>
    <dbReference type="NCBI Taxonomy" id="157839"/>
    <lineage>
        <taxon>Bacteria</taxon>
        <taxon>Bacillati</taxon>
        <taxon>Bacillota</taxon>
        <taxon>Bacilli</taxon>
        <taxon>Bacillales</taxon>
        <taxon>Paenibacillaceae</taxon>
        <taxon>Paenibacillus</taxon>
    </lineage>
</organism>
<comment type="caution">
    <text evidence="9">The sequence shown here is derived from an EMBL/GenBank/DDBJ whole genome shotgun (WGS) entry which is preliminary data.</text>
</comment>
<dbReference type="InterPro" id="IPR045324">
    <property type="entry name" value="Small_multidrug_res"/>
</dbReference>
<evidence type="ECO:0000256" key="5">
    <source>
        <dbReference type="ARBA" id="ARBA00022989"/>
    </source>
</evidence>
<evidence type="ECO:0000256" key="4">
    <source>
        <dbReference type="ARBA" id="ARBA00022692"/>
    </source>
</evidence>
<keyword evidence="2" id="KW-0813">Transport</keyword>
<evidence type="ECO:0000313" key="9">
    <source>
        <dbReference type="EMBL" id="GIO70033.1"/>
    </source>
</evidence>
<feature type="transmembrane region" description="Helical" evidence="8">
    <location>
        <begin position="32"/>
        <end position="50"/>
    </location>
</feature>
<evidence type="ECO:0000313" key="10">
    <source>
        <dbReference type="Proteomes" id="UP000680638"/>
    </source>
</evidence>
<dbReference type="Gene3D" id="1.10.3730.20">
    <property type="match status" value="1"/>
</dbReference>
<dbReference type="EMBL" id="BORW01000044">
    <property type="protein sequence ID" value="GIO70033.1"/>
    <property type="molecule type" value="Genomic_DNA"/>
</dbReference>
<dbReference type="PANTHER" id="PTHR30561:SF0">
    <property type="entry name" value="GUANIDINIUM EXPORTER"/>
    <property type="match status" value="1"/>
</dbReference>
<dbReference type="InterPro" id="IPR000390">
    <property type="entry name" value="Small_drug/metabolite_transptr"/>
</dbReference>